<dbReference type="PATRIC" id="fig|1316936.3.peg.2808"/>
<protein>
    <submittedName>
        <fullName evidence="1">Uncharacterized protein</fullName>
    </submittedName>
</protein>
<name>S9S861_MAGFU</name>
<comment type="caution">
    <text evidence="1">The sequence shown here is derived from an EMBL/GenBank/DDBJ whole genome shotgun (WGS) entry which is preliminary data.</text>
</comment>
<proteinExistence type="predicted"/>
<dbReference type="GO" id="GO:0047869">
    <property type="term" value="F:dimethylpropiothetin dethiomethylase activity"/>
    <property type="evidence" value="ECO:0007669"/>
    <property type="project" value="InterPro"/>
</dbReference>
<accession>S9S861</accession>
<dbReference type="Pfam" id="PF16867">
    <property type="entry name" value="DMSP_lyase"/>
    <property type="match status" value="1"/>
</dbReference>
<dbReference type="eggNOG" id="COG0662">
    <property type="taxonomic scope" value="Bacteria"/>
</dbReference>
<dbReference type="InterPro" id="IPR031723">
    <property type="entry name" value="DMSP_lyase"/>
</dbReference>
<sequence length="212" mass="22630">MSGPALADLLRLLRSRFEAARDRSDAVGAEITAVLAGLDQIGTTPLAWQATDHPLIRSLPAALDLLAPLALEIADVLSRIGSDLPWRYGYAARPDQPGLEAAMGWAEIVGPAAPFRSDDVCFGLTLIGPDTHYLPHRHPAVELYHVLAGTAAWSAAGVTSLRPPGSLILHPANLVHAMRTGPEPLLALYSWTGDVISPSVWADESFDPVEPR</sequence>
<dbReference type="EMBL" id="AQPH01000065">
    <property type="protein sequence ID" value="EPY00849.1"/>
    <property type="molecule type" value="Genomic_DNA"/>
</dbReference>
<dbReference type="InterPro" id="IPR011051">
    <property type="entry name" value="RmlC_Cupin_sf"/>
</dbReference>
<dbReference type="AlphaFoldDB" id="S9S861"/>
<dbReference type="Gene3D" id="2.60.120.10">
    <property type="entry name" value="Jelly Rolls"/>
    <property type="match status" value="1"/>
</dbReference>
<evidence type="ECO:0000313" key="2">
    <source>
        <dbReference type="Proteomes" id="UP000015350"/>
    </source>
</evidence>
<dbReference type="STRING" id="1316936.K678_14070"/>
<evidence type="ECO:0000313" key="1">
    <source>
        <dbReference type="EMBL" id="EPY00849.1"/>
    </source>
</evidence>
<dbReference type="SUPFAM" id="SSF51182">
    <property type="entry name" value="RmlC-like cupins"/>
    <property type="match status" value="1"/>
</dbReference>
<organism evidence="1 2">
    <name type="scientific">Magnetospirillum fulvum MGU-K5</name>
    <dbReference type="NCBI Taxonomy" id="1316936"/>
    <lineage>
        <taxon>Bacteria</taxon>
        <taxon>Pseudomonadati</taxon>
        <taxon>Pseudomonadota</taxon>
        <taxon>Alphaproteobacteria</taxon>
        <taxon>Rhodospirillales</taxon>
        <taxon>Rhodospirillaceae</taxon>
        <taxon>Magnetospirillum</taxon>
    </lineage>
</organism>
<reference evidence="1 2" key="1">
    <citation type="submission" date="2013-04" db="EMBL/GenBank/DDBJ databases">
        <authorList>
            <person name="Kuznetsov B."/>
            <person name="Ivanovsky R."/>
        </authorList>
    </citation>
    <scope>NUCLEOTIDE SEQUENCE [LARGE SCALE GENOMIC DNA]</scope>
    <source>
        <strain evidence="1 2">MGU-K5</strain>
    </source>
</reference>
<dbReference type="Proteomes" id="UP000015350">
    <property type="component" value="Unassembled WGS sequence"/>
</dbReference>
<gene>
    <name evidence="1" type="ORF">K678_14070</name>
</gene>
<dbReference type="InterPro" id="IPR014710">
    <property type="entry name" value="RmlC-like_jellyroll"/>
</dbReference>